<dbReference type="Proteomes" id="UP001242368">
    <property type="component" value="Unassembled WGS sequence"/>
</dbReference>
<proteinExistence type="predicted"/>
<protein>
    <recommendedName>
        <fullName evidence="1">Type II CBASS E2 protein domain-containing protein</fullName>
    </recommendedName>
</protein>
<dbReference type="RefSeq" id="WP_290364896.1">
    <property type="nucleotide sequence ID" value="NZ_JAUFQU010000010.1"/>
</dbReference>
<gene>
    <name evidence="2" type="ORF">QW060_18165</name>
</gene>
<comment type="caution">
    <text evidence="2">The sequence shown here is derived from an EMBL/GenBank/DDBJ whole genome shotgun (WGS) entry which is preliminary data.</text>
</comment>
<dbReference type="InterPro" id="IPR058588">
    <property type="entry name" value="E2-CBASS"/>
</dbReference>
<name>A0ABT8CWT3_9FLAO</name>
<keyword evidence="3" id="KW-1185">Reference proteome</keyword>
<evidence type="ECO:0000259" key="1">
    <source>
        <dbReference type="Pfam" id="PF26395"/>
    </source>
</evidence>
<accession>A0ABT8CWT3</accession>
<reference evidence="3" key="1">
    <citation type="journal article" date="2019" name="Int. J. Syst. Evol. Microbiol.">
        <title>The Global Catalogue of Microorganisms (GCM) 10K type strain sequencing project: providing services to taxonomists for standard genome sequencing and annotation.</title>
        <authorList>
            <consortium name="The Broad Institute Genomics Platform"/>
            <consortium name="The Broad Institute Genome Sequencing Center for Infectious Disease"/>
            <person name="Wu L."/>
            <person name="Ma J."/>
        </authorList>
    </citation>
    <scope>NUCLEOTIDE SEQUENCE [LARGE SCALE GENOMIC DNA]</scope>
    <source>
        <strain evidence="3">CECT 7184</strain>
    </source>
</reference>
<dbReference type="EMBL" id="JAUFQU010000010">
    <property type="protein sequence ID" value="MDN3709003.1"/>
    <property type="molecule type" value="Genomic_DNA"/>
</dbReference>
<evidence type="ECO:0000313" key="2">
    <source>
        <dbReference type="EMBL" id="MDN3709003.1"/>
    </source>
</evidence>
<evidence type="ECO:0000313" key="3">
    <source>
        <dbReference type="Proteomes" id="UP001242368"/>
    </source>
</evidence>
<organism evidence="2 3">
    <name type="scientific">Paenimyroides ceti</name>
    <dbReference type="NCBI Taxonomy" id="395087"/>
    <lineage>
        <taxon>Bacteria</taxon>
        <taxon>Pseudomonadati</taxon>
        <taxon>Bacteroidota</taxon>
        <taxon>Flavobacteriia</taxon>
        <taxon>Flavobacteriales</taxon>
        <taxon>Flavobacteriaceae</taxon>
        <taxon>Paenimyroides</taxon>
    </lineage>
</organism>
<dbReference type="Pfam" id="PF26395">
    <property type="entry name" value="E2-CBASS"/>
    <property type="match status" value="1"/>
</dbReference>
<feature type="domain" description="Type II CBASS E2 protein" evidence="1">
    <location>
        <begin position="21"/>
        <end position="101"/>
    </location>
</feature>
<sequence length="112" mass="12610">MHIIFTGMIKKKKLTLYNQLGGLKRDFAFGESKIINGKTLQWLGTLKSSPIGDEYKVKLIYEVGNSPKVFVLEPSLLKLADGETKYHMCMIKKNNACVCFTQIGRNGIVLNQ</sequence>